<accession>Q22T48</accession>
<dbReference type="InParanoid" id="Q22T48"/>
<dbReference type="InterPro" id="IPR003347">
    <property type="entry name" value="JmjC_dom"/>
</dbReference>
<dbReference type="Gene3D" id="2.60.120.650">
    <property type="entry name" value="Cupin"/>
    <property type="match status" value="1"/>
</dbReference>
<protein>
    <submittedName>
        <fullName evidence="5">JmjC domain protein</fullName>
    </submittedName>
</protein>
<feature type="region of interest" description="Disordered" evidence="3">
    <location>
        <begin position="1"/>
        <end position="32"/>
    </location>
</feature>
<dbReference type="AlphaFoldDB" id="Q22T48"/>
<feature type="region of interest" description="Disordered" evidence="3">
    <location>
        <begin position="892"/>
        <end position="951"/>
    </location>
</feature>
<evidence type="ECO:0000256" key="2">
    <source>
        <dbReference type="ARBA" id="ARBA00023242"/>
    </source>
</evidence>
<dbReference type="STRING" id="312017.Q22T48"/>
<feature type="compositionally biased region" description="Basic and acidic residues" evidence="3">
    <location>
        <begin position="692"/>
        <end position="708"/>
    </location>
</feature>
<feature type="compositionally biased region" description="Low complexity" evidence="3">
    <location>
        <begin position="1020"/>
        <end position="1034"/>
    </location>
</feature>
<dbReference type="SUPFAM" id="SSF51197">
    <property type="entry name" value="Clavaminate synthase-like"/>
    <property type="match status" value="1"/>
</dbReference>
<feature type="compositionally biased region" description="Basic and acidic residues" evidence="3">
    <location>
        <begin position="1076"/>
        <end position="1100"/>
    </location>
</feature>
<feature type="domain" description="JmjC" evidence="4">
    <location>
        <begin position="263"/>
        <end position="431"/>
    </location>
</feature>
<feature type="compositionally biased region" description="Polar residues" evidence="3">
    <location>
        <begin position="21"/>
        <end position="32"/>
    </location>
</feature>
<dbReference type="PROSITE" id="PS51184">
    <property type="entry name" value="JMJC"/>
    <property type="match status" value="1"/>
</dbReference>
<dbReference type="SMART" id="SM00558">
    <property type="entry name" value="JmjC"/>
    <property type="match status" value="1"/>
</dbReference>
<dbReference type="Proteomes" id="UP000009168">
    <property type="component" value="Unassembled WGS sequence"/>
</dbReference>
<keyword evidence="6" id="KW-1185">Reference proteome</keyword>
<dbReference type="PANTHER" id="PTHR14017">
    <property type="entry name" value="LYSINE-SPECIFIC DEMETHYLASE"/>
    <property type="match status" value="1"/>
</dbReference>
<feature type="compositionally biased region" description="Polar residues" evidence="3">
    <location>
        <begin position="933"/>
        <end position="951"/>
    </location>
</feature>
<dbReference type="eggNOG" id="KOG1246">
    <property type="taxonomic scope" value="Eukaryota"/>
</dbReference>
<comment type="subcellular location">
    <subcellularLocation>
        <location evidence="1">Nucleus</location>
    </subcellularLocation>
</comment>
<feature type="compositionally biased region" description="Low complexity" evidence="3">
    <location>
        <begin position="916"/>
        <end position="932"/>
    </location>
</feature>
<dbReference type="KEGG" id="tet:TTHERM_00185640"/>
<feature type="region of interest" description="Disordered" evidence="3">
    <location>
        <begin position="686"/>
        <end position="725"/>
    </location>
</feature>
<feature type="region of interest" description="Disordered" evidence="3">
    <location>
        <begin position="768"/>
        <end position="797"/>
    </location>
</feature>
<gene>
    <name evidence="5" type="ORF">TTHERM_00185640</name>
</gene>
<evidence type="ECO:0000256" key="1">
    <source>
        <dbReference type="ARBA" id="ARBA00004123"/>
    </source>
</evidence>
<dbReference type="RefSeq" id="XP_001008835.3">
    <property type="nucleotide sequence ID" value="XM_001008835.3"/>
</dbReference>
<name>Q22T48_TETTS</name>
<evidence type="ECO:0000259" key="4">
    <source>
        <dbReference type="PROSITE" id="PS51184"/>
    </source>
</evidence>
<evidence type="ECO:0000313" key="6">
    <source>
        <dbReference type="Proteomes" id="UP000009168"/>
    </source>
</evidence>
<evidence type="ECO:0000313" key="5">
    <source>
        <dbReference type="EMBL" id="EAR88590.3"/>
    </source>
</evidence>
<dbReference type="EMBL" id="GG662840">
    <property type="protein sequence ID" value="EAR88590.3"/>
    <property type="molecule type" value="Genomic_DNA"/>
</dbReference>
<organism evidence="5 6">
    <name type="scientific">Tetrahymena thermophila (strain SB210)</name>
    <dbReference type="NCBI Taxonomy" id="312017"/>
    <lineage>
        <taxon>Eukaryota</taxon>
        <taxon>Sar</taxon>
        <taxon>Alveolata</taxon>
        <taxon>Ciliophora</taxon>
        <taxon>Intramacronucleata</taxon>
        <taxon>Oligohymenophorea</taxon>
        <taxon>Hymenostomatida</taxon>
        <taxon>Tetrahymenina</taxon>
        <taxon>Tetrahymenidae</taxon>
        <taxon>Tetrahymena</taxon>
    </lineage>
</organism>
<proteinExistence type="predicted"/>
<sequence length="1129" mass="130586">MNLRNKRKVSSSTSEEKDQHFSSSLIQTNENINSNATTSVNIDSTAAYNISQEKEGSPKKNGLAANSSSTFVSTTDQILINGNNVSKKIKTNSGAAFQTQVSANAPCLKSAEQIIQHQQNVNNDCDIDCDGFREIFPEDLHTQLQEAIYKEQTIVLREAAGPKGFNVNPKNLFSFESVIKNHSDMQIDCRVQNPTVYGFNVLNPKNQQHVYNTTIQEYGEYAALLQEDRYEEIKKKPYYKEYFSKLSNGVMFAVNIDMDDFNWQTENMRLRSGLPHYLLNKGKHDILSYHRQNVMGCTQPQMYLKVAGVWTGGHQENISVRAININHGDGDSDWYCVDFDQVEKYRNYVKRKYQVDIHGDEGLWFGKYNDPDVIKAGIRIKKVIQRKNDIVILAPGVLHWVRCRGRSVQTAWNFAYRRIEDIIAMNERFLYNQKINFETIILNKSLFMDLLNFEYHNLPLEVAQKLHSIVADYYQKEYQFEQNLTHYPFKCKNQVIFYDQMPAQLKHIQIYYCSQIGCGKEIFCYFGILRSEFQYQEPNNSLFLSQDFCGKYFCPLCIQEMKKIDDSIILFRKFDLNSLKTLLNRVYNYIQEEGKQQSLYPISDLTNISHFCGQIANINDFVFNKDVRRLEQVYIPDVFASQGVEEMQKFQLDLQSGRLIDFIEKPIMKFIAPNQQQRCQDIMHDGEDDQEKDSQQVKIEDAGKKEDDSLVSNSQQVKSANKNKVQQQQQQQIATQLTNQELKENLKNGQIQQKQLSLNFESVENNDLSQNKNTNVNSQYQQSELPNKPNKQQLSSLQNKQFQNEFQIQNQLCNNYSKCNLENDYQTDSKNNFSSISSIQQQHDDEKYAIQLQQELDYMGSKTRKQKNNSQLLISHDYEISSLTQSSRVLRGGRSLCSKPPSQNQRKKAQQNKITSLKSISESNDSSKQSSKQNPNEAQSPTSSSTTIGVSTNLASPSLQAQQNIKTKIEQTNVLPSDSQMVIEEQPSTPQQQIDDESSFQFSQKINYKIVSRSNSNSCKKSQLNTQTTSQQNKTIDENKKIKIKGYISDDDDANDQEEIEKQRIRKEREQQRVKMLEQLEKSQKEKESETKQITKETKQQKTPSSDYEDNPNIYKRRLNLKQITNSSN</sequence>
<feature type="region of interest" description="Disordered" evidence="3">
    <location>
        <begin position="1014"/>
        <end position="1059"/>
    </location>
</feature>
<feature type="region of interest" description="Disordered" evidence="3">
    <location>
        <begin position="1076"/>
        <end position="1129"/>
    </location>
</feature>
<keyword evidence="2" id="KW-0539">Nucleus</keyword>
<feature type="compositionally biased region" description="Low complexity" evidence="3">
    <location>
        <begin position="715"/>
        <end position="725"/>
    </location>
</feature>
<dbReference type="GeneID" id="7844306"/>
<evidence type="ECO:0000256" key="3">
    <source>
        <dbReference type="SAM" id="MobiDB-lite"/>
    </source>
</evidence>
<dbReference type="Pfam" id="PF02373">
    <property type="entry name" value="JmjC"/>
    <property type="match status" value="1"/>
</dbReference>
<dbReference type="HOGENOM" id="CLU_288951_0_0_1"/>
<dbReference type="InterPro" id="IPR051630">
    <property type="entry name" value="Corepressor-Demethylase"/>
</dbReference>
<reference evidence="6" key="1">
    <citation type="journal article" date="2006" name="PLoS Biol.">
        <title>Macronuclear genome sequence of the ciliate Tetrahymena thermophila, a model eukaryote.</title>
        <authorList>
            <person name="Eisen J.A."/>
            <person name="Coyne R.S."/>
            <person name="Wu M."/>
            <person name="Wu D."/>
            <person name="Thiagarajan M."/>
            <person name="Wortman J.R."/>
            <person name="Badger J.H."/>
            <person name="Ren Q."/>
            <person name="Amedeo P."/>
            <person name="Jones K.M."/>
            <person name="Tallon L.J."/>
            <person name="Delcher A.L."/>
            <person name="Salzberg S.L."/>
            <person name="Silva J.C."/>
            <person name="Haas B.J."/>
            <person name="Majoros W.H."/>
            <person name="Farzad M."/>
            <person name="Carlton J.M."/>
            <person name="Smith R.K. Jr."/>
            <person name="Garg J."/>
            <person name="Pearlman R.E."/>
            <person name="Karrer K.M."/>
            <person name="Sun L."/>
            <person name="Manning G."/>
            <person name="Elde N.C."/>
            <person name="Turkewitz A.P."/>
            <person name="Asai D.J."/>
            <person name="Wilkes D.E."/>
            <person name="Wang Y."/>
            <person name="Cai H."/>
            <person name="Collins K."/>
            <person name="Stewart B.A."/>
            <person name="Lee S.R."/>
            <person name="Wilamowska K."/>
            <person name="Weinberg Z."/>
            <person name="Ruzzo W.L."/>
            <person name="Wloga D."/>
            <person name="Gaertig J."/>
            <person name="Frankel J."/>
            <person name="Tsao C.-C."/>
            <person name="Gorovsky M.A."/>
            <person name="Keeling P.J."/>
            <person name="Waller R.F."/>
            <person name="Patron N.J."/>
            <person name="Cherry J.M."/>
            <person name="Stover N.A."/>
            <person name="Krieger C.J."/>
            <person name="del Toro C."/>
            <person name="Ryder H.F."/>
            <person name="Williamson S.C."/>
            <person name="Barbeau R.A."/>
            <person name="Hamilton E.P."/>
            <person name="Orias E."/>
        </authorList>
    </citation>
    <scope>NUCLEOTIDE SEQUENCE [LARGE SCALE GENOMIC DNA]</scope>
    <source>
        <strain evidence="6">SB210</strain>
    </source>
</reference>
<dbReference type="OrthoDB" id="418911at2759"/>
<feature type="compositionally biased region" description="Acidic residues" evidence="3">
    <location>
        <begin position="1049"/>
        <end position="1059"/>
    </location>
</feature>
<dbReference type="GO" id="GO:0005634">
    <property type="term" value="C:nucleus"/>
    <property type="evidence" value="ECO:0007669"/>
    <property type="project" value="UniProtKB-SubCell"/>
</dbReference>